<protein>
    <submittedName>
        <fullName evidence="1">Uncharacterized protein</fullName>
    </submittedName>
</protein>
<sequence length="259" mass="29594">MVQAKAVTSKIAVQERLPDLNISDARTTSSAIHNIDYLGPLCPWPNFLGDVEGEFLTHNWANNRHRLYLRPLGEPTPHSLWNEHCLVGNETGVQGRWQTHLGEVMSAVFQEQQFQLAFADFVSSGKDYNKNPDLVMVNVTPDIMVVGELKVPWIEGHDLDEAILKILKLRRVLGQILAYMYDLEVKFGILSNYEQILFLRLHEDPITGREVQYSPVIYHDASYSPGYVTVRQCIWFLAEQARAGYKASNLPSRAQWIRD</sequence>
<reference evidence="1 2" key="1">
    <citation type="submission" date="2017-05" db="EMBL/GenBank/DDBJ databases">
        <title>Genome sequence for an aflatoxigenic pathogen of Argentinian peanut, Aspergillus arachidicola.</title>
        <authorList>
            <person name="Moore G."/>
            <person name="Beltz S.B."/>
            <person name="Mack B.M."/>
        </authorList>
    </citation>
    <scope>NUCLEOTIDE SEQUENCE [LARGE SCALE GENOMIC DNA]</scope>
    <source>
        <strain evidence="1 2">CBS 117610</strain>
    </source>
</reference>
<evidence type="ECO:0000313" key="2">
    <source>
        <dbReference type="Proteomes" id="UP000231358"/>
    </source>
</evidence>
<dbReference type="EMBL" id="NEXV01000020">
    <property type="protein sequence ID" value="PIG90079.1"/>
    <property type="molecule type" value="Genomic_DNA"/>
</dbReference>
<proteinExistence type="predicted"/>
<organism evidence="1 2">
    <name type="scientific">Aspergillus arachidicola</name>
    <dbReference type="NCBI Taxonomy" id="656916"/>
    <lineage>
        <taxon>Eukaryota</taxon>
        <taxon>Fungi</taxon>
        <taxon>Dikarya</taxon>
        <taxon>Ascomycota</taxon>
        <taxon>Pezizomycotina</taxon>
        <taxon>Eurotiomycetes</taxon>
        <taxon>Eurotiomycetidae</taxon>
        <taxon>Eurotiales</taxon>
        <taxon>Aspergillaceae</taxon>
        <taxon>Aspergillus</taxon>
        <taxon>Aspergillus subgen. Circumdati</taxon>
    </lineage>
</organism>
<comment type="caution">
    <text evidence="1">The sequence shown here is derived from an EMBL/GenBank/DDBJ whole genome shotgun (WGS) entry which is preliminary data.</text>
</comment>
<dbReference type="AlphaFoldDB" id="A0A2G7GB68"/>
<gene>
    <name evidence="1" type="ORF">AARAC_001873</name>
</gene>
<name>A0A2G7GB68_9EURO</name>
<evidence type="ECO:0000313" key="1">
    <source>
        <dbReference type="EMBL" id="PIG90079.1"/>
    </source>
</evidence>
<accession>A0A2G7GB68</accession>
<keyword evidence="2" id="KW-1185">Reference proteome</keyword>
<dbReference type="Proteomes" id="UP000231358">
    <property type="component" value="Unassembled WGS sequence"/>
</dbReference>